<name>A0AAP0E1G6_9MAGN</name>
<dbReference type="GO" id="GO:0005524">
    <property type="term" value="F:ATP binding"/>
    <property type="evidence" value="ECO:0007669"/>
    <property type="project" value="InterPro"/>
</dbReference>
<protein>
    <recommendedName>
        <fullName evidence="1">Protein kinase domain-containing protein</fullName>
    </recommendedName>
</protein>
<dbReference type="Proteomes" id="UP001417504">
    <property type="component" value="Unassembled WGS sequence"/>
</dbReference>
<sequence>MAPEYALDENYSKKSNIYAYGAVVLEIVTGVNKLSFDKAQPEHFLTSAWRHWIEGTTSQFIVPKLRVGNEYVEEVVKCFHIALACVQDIPTDRPFMEDVVTEHNNFFSLESPKMPLSFLSTKCDPFLEKMFWQMVQHYKNHHEV</sequence>
<gene>
    <name evidence="2" type="ORF">Sjap_025242</name>
</gene>
<evidence type="ECO:0000313" key="2">
    <source>
        <dbReference type="EMBL" id="KAK9084831.1"/>
    </source>
</evidence>
<accession>A0AAP0E1G6</accession>
<dbReference type="GO" id="GO:0004672">
    <property type="term" value="F:protein kinase activity"/>
    <property type="evidence" value="ECO:0007669"/>
    <property type="project" value="InterPro"/>
</dbReference>
<evidence type="ECO:0000313" key="3">
    <source>
        <dbReference type="Proteomes" id="UP001417504"/>
    </source>
</evidence>
<dbReference type="Gene3D" id="1.10.510.10">
    <property type="entry name" value="Transferase(Phosphotransferase) domain 1"/>
    <property type="match status" value="1"/>
</dbReference>
<proteinExistence type="predicted"/>
<dbReference type="InterPro" id="IPR000719">
    <property type="entry name" value="Prot_kinase_dom"/>
</dbReference>
<evidence type="ECO:0000259" key="1">
    <source>
        <dbReference type="PROSITE" id="PS50011"/>
    </source>
</evidence>
<dbReference type="EMBL" id="JBBNAE010000011">
    <property type="protein sequence ID" value="KAK9084831.1"/>
    <property type="molecule type" value="Genomic_DNA"/>
</dbReference>
<comment type="caution">
    <text evidence="2">The sequence shown here is derived from an EMBL/GenBank/DDBJ whole genome shotgun (WGS) entry which is preliminary data.</text>
</comment>
<dbReference type="AlphaFoldDB" id="A0AAP0E1G6"/>
<keyword evidence="3" id="KW-1185">Reference proteome</keyword>
<dbReference type="InterPro" id="IPR011009">
    <property type="entry name" value="Kinase-like_dom_sf"/>
</dbReference>
<dbReference type="PANTHER" id="PTHR27006:SF586">
    <property type="entry name" value="CYSTEINE-RICH RECEPTOR-LIKE PROTEIN KINASE 10"/>
    <property type="match status" value="1"/>
</dbReference>
<dbReference type="SUPFAM" id="SSF56112">
    <property type="entry name" value="Protein kinase-like (PK-like)"/>
    <property type="match status" value="1"/>
</dbReference>
<dbReference type="PANTHER" id="PTHR27006">
    <property type="entry name" value="PROMASTIGOTE SURFACE ANTIGEN PROTEIN PSA"/>
    <property type="match status" value="1"/>
</dbReference>
<reference evidence="2 3" key="1">
    <citation type="submission" date="2024-01" db="EMBL/GenBank/DDBJ databases">
        <title>Genome assemblies of Stephania.</title>
        <authorList>
            <person name="Yang L."/>
        </authorList>
    </citation>
    <scope>NUCLEOTIDE SEQUENCE [LARGE SCALE GENOMIC DNA]</scope>
    <source>
        <strain evidence="2">QJT</strain>
        <tissue evidence="2">Leaf</tissue>
    </source>
</reference>
<feature type="domain" description="Protein kinase" evidence="1">
    <location>
        <begin position="1"/>
        <end position="106"/>
    </location>
</feature>
<dbReference type="PROSITE" id="PS50011">
    <property type="entry name" value="PROTEIN_KINASE_DOM"/>
    <property type="match status" value="1"/>
</dbReference>
<organism evidence="2 3">
    <name type="scientific">Stephania japonica</name>
    <dbReference type="NCBI Taxonomy" id="461633"/>
    <lineage>
        <taxon>Eukaryota</taxon>
        <taxon>Viridiplantae</taxon>
        <taxon>Streptophyta</taxon>
        <taxon>Embryophyta</taxon>
        <taxon>Tracheophyta</taxon>
        <taxon>Spermatophyta</taxon>
        <taxon>Magnoliopsida</taxon>
        <taxon>Ranunculales</taxon>
        <taxon>Menispermaceae</taxon>
        <taxon>Menispermoideae</taxon>
        <taxon>Cissampelideae</taxon>
        <taxon>Stephania</taxon>
    </lineage>
</organism>